<evidence type="ECO:0000313" key="1">
    <source>
        <dbReference type="EMBL" id="CAD7232412.1"/>
    </source>
</evidence>
<proteinExistence type="predicted"/>
<sequence>MVKELPVWIGALETGERNNFIWLDGTPVVWRDAFSPSHGSNSFASLVHLTKNFSGVCPDDDSVPRNTFGQKFWAVSGQKFTESLYPENAQILARKAGGFLLKTACFSGQKLVVSSKGSGQIFWRRVQLQSWPERGHTIHSTAENEEKILTRTWLDIDTDIDFWSTGRFLARYWAGVFLEMGPDDERYWPYHSPPLRRCFVVVSVKADLLTHTNLLTHATWKPSESEEK</sequence>
<protein>
    <submittedName>
        <fullName evidence="1">Uncharacterized protein</fullName>
    </submittedName>
</protein>
<dbReference type="OrthoDB" id="6156696at2759"/>
<accession>A0A7R8WIJ9</accession>
<feature type="non-terminal residue" evidence="1">
    <location>
        <position position="228"/>
    </location>
</feature>
<organism evidence="1">
    <name type="scientific">Cyprideis torosa</name>
    <dbReference type="NCBI Taxonomy" id="163714"/>
    <lineage>
        <taxon>Eukaryota</taxon>
        <taxon>Metazoa</taxon>
        <taxon>Ecdysozoa</taxon>
        <taxon>Arthropoda</taxon>
        <taxon>Crustacea</taxon>
        <taxon>Oligostraca</taxon>
        <taxon>Ostracoda</taxon>
        <taxon>Podocopa</taxon>
        <taxon>Podocopida</taxon>
        <taxon>Cytherocopina</taxon>
        <taxon>Cytheroidea</taxon>
        <taxon>Cytherideidae</taxon>
        <taxon>Cyprideis</taxon>
    </lineage>
</organism>
<gene>
    <name evidence="1" type="ORF">CTOB1V02_LOCUS10248</name>
</gene>
<name>A0A7R8WIJ9_9CRUS</name>
<dbReference type="EMBL" id="OB664633">
    <property type="protein sequence ID" value="CAD7232412.1"/>
    <property type="molecule type" value="Genomic_DNA"/>
</dbReference>
<reference evidence="1" key="1">
    <citation type="submission" date="2020-11" db="EMBL/GenBank/DDBJ databases">
        <authorList>
            <person name="Tran Van P."/>
        </authorList>
    </citation>
    <scope>NUCLEOTIDE SEQUENCE</scope>
</reference>
<dbReference type="AlphaFoldDB" id="A0A7R8WIJ9"/>